<dbReference type="Gene3D" id="1.10.357.10">
    <property type="entry name" value="Tetracycline Repressor, domain 2"/>
    <property type="match status" value="1"/>
</dbReference>
<evidence type="ECO:0000313" key="6">
    <source>
        <dbReference type="EMBL" id="OIJ28537.1"/>
    </source>
</evidence>
<evidence type="ECO:0000256" key="2">
    <source>
        <dbReference type="ARBA" id="ARBA00023125"/>
    </source>
</evidence>
<dbReference type="PRINTS" id="PR00455">
    <property type="entry name" value="HTHTETR"/>
</dbReference>
<evidence type="ECO:0000256" key="3">
    <source>
        <dbReference type="ARBA" id="ARBA00023163"/>
    </source>
</evidence>
<feature type="DNA-binding region" description="H-T-H motif" evidence="4">
    <location>
        <begin position="44"/>
        <end position="63"/>
    </location>
</feature>
<keyword evidence="2 4" id="KW-0238">DNA-binding</keyword>
<accession>A0A1J4NDI3</accession>
<dbReference type="AlphaFoldDB" id="A0A1J4NDI3"/>
<dbReference type="PANTHER" id="PTHR30055">
    <property type="entry name" value="HTH-TYPE TRANSCRIPTIONAL REGULATOR RUTR"/>
    <property type="match status" value="1"/>
</dbReference>
<dbReference type="SUPFAM" id="SSF48498">
    <property type="entry name" value="Tetracyclin repressor-like, C-terminal domain"/>
    <property type="match status" value="1"/>
</dbReference>
<gene>
    <name evidence="6" type="ORF">UG56_001780</name>
</gene>
<dbReference type="Proteomes" id="UP000033772">
    <property type="component" value="Unassembled WGS sequence"/>
</dbReference>
<dbReference type="GO" id="GO:0003700">
    <property type="term" value="F:DNA-binding transcription factor activity"/>
    <property type="evidence" value="ECO:0007669"/>
    <property type="project" value="TreeGrafter"/>
</dbReference>
<dbReference type="EMBL" id="JZDQ02000002">
    <property type="protein sequence ID" value="OIJ28537.1"/>
    <property type="molecule type" value="Genomic_DNA"/>
</dbReference>
<proteinExistence type="predicted"/>
<feature type="domain" description="HTH tetR-type" evidence="5">
    <location>
        <begin position="21"/>
        <end position="81"/>
    </location>
</feature>
<name>A0A1J4NDI3_9ACTN</name>
<dbReference type="InterPro" id="IPR050109">
    <property type="entry name" value="HTH-type_TetR-like_transc_reg"/>
</dbReference>
<dbReference type="InterPro" id="IPR009057">
    <property type="entry name" value="Homeodomain-like_sf"/>
</dbReference>
<keyword evidence="3" id="KW-0804">Transcription</keyword>
<protein>
    <recommendedName>
        <fullName evidence="5">HTH tetR-type domain-containing protein</fullName>
    </recommendedName>
</protein>
<evidence type="ECO:0000313" key="7">
    <source>
        <dbReference type="Proteomes" id="UP000033772"/>
    </source>
</evidence>
<reference evidence="6" key="1">
    <citation type="submission" date="2016-10" db="EMBL/GenBank/DDBJ databases">
        <title>Draft Genome Sequence of Nocardioides luteus Strain BAFB, an Alkane-Degrading Bacterium Isolated from JP-7 Polluted Soil.</title>
        <authorList>
            <person name="Brown L."/>
            <person name="Ruiz O.N."/>
            <person name="Gunasekera T."/>
        </authorList>
    </citation>
    <scope>NUCLEOTIDE SEQUENCE [LARGE SCALE GENOMIC DNA]</scope>
    <source>
        <strain evidence="6">BAFB</strain>
    </source>
</reference>
<dbReference type="InterPro" id="IPR001647">
    <property type="entry name" value="HTH_TetR"/>
</dbReference>
<dbReference type="GO" id="GO:0000976">
    <property type="term" value="F:transcription cis-regulatory region binding"/>
    <property type="evidence" value="ECO:0007669"/>
    <property type="project" value="TreeGrafter"/>
</dbReference>
<keyword evidence="7" id="KW-1185">Reference proteome</keyword>
<keyword evidence="1" id="KW-0805">Transcription regulation</keyword>
<dbReference type="SUPFAM" id="SSF46689">
    <property type="entry name" value="Homeodomain-like"/>
    <property type="match status" value="1"/>
</dbReference>
<dbReference type="PANTHER" id="PTHR30055:SF234">
    <property type="entry name" value="HTH-TYPE TRANSCRIPTIONAL REGULATOR BETI"/>
    <property type="match status" value="1"/>
</dbReference>
<evidence type="ECO:0000256" key="1">
    <source>
        <dbReference type="ARBA" id="ARBA00023015"/>
    </source>
</evidence>
<dbReference type="PROSITE" id="PS50977">
    <property type="entry name" value="HTH_TETR_2"/>
    <property type="match status" value="1"/>
</dbReference>
<dbReference type="InterPro" id="IPR036271">
    <property type="entry name" value="Tet_transcr_reg_TetR-rel_C_sf"/>
</dbReference>
<sequence>MESASRGKRPYNTARRAEQAKLTRARILDTARELLLADGFFAMTVPQLAERAGVSPQTVYNSVGGKAEVVKAVYDVLLAGDDDPTPMSDRPQFRAVVEATDRAAYARAYAAWCRMIWDRVGPLLGVILAHGPGGDAVLEEFVTTIDTERRTGNANGLRGLEERGELPSTRSFDEVVDVVWTLTSPEVYDRLVRRSSWTSARYEEWLAAQLTAALAG</sequence>
<evidence type="ECO:0000259" key="5">
    <source>
        <dbReference type="PROSITE" id="PS50977"/>
    </source>
</evidence>
<comment type="caution">
    <text evidence="6">The sequence shown here is derived from an EMBL/GenBank/DDBJ whole genome shotgun (WGS) entry which is preliminary data.</text>
</comment>
<organism evidence="6 7">
    <name type="scientific">Nocardioides luteus</name>
    <dbReference type="NCBI Taxonomy" id="1844"/>
    <lineage>
        <taxon>Bacteria</taxon>
        <taxon>Bacillati</taxon>
        <taxon>Actinomycetota</taxon>
        <taxon>Actinomycetes</taxon>
        <taxon>Propionibacteriales</taxon>
        <taxon>Nocardioidaceae</taxon>
        <taxon>Nocardioides</taxon>
    </lineage>
</organism>
<dbReference type="Pfam" id="PF00440">
    <property type="entry name" value="TetR_N"/>
    <property type="match status" value="1"/>
</dbReference>
<evidence type="ECO:0000256" key="4">
    <source>
        <dbReference type="PROSITE-ProRule" id="PRU00335"/>
    </source>
</evidence>
<dbReference type="OrthoDB" id="4823039at2"/>